<comment type="caution">
    <text evidence="14">The sequence shown here is derived from an EMBL/GenBank/DDBJ whole genome shotgun (WGS) entry which is preliminary data.</text>
</comment>
<protein>
    <submittedName>
        <fullName evidence="14">TonB-dependent receptor</fullName>
    </submittedName>
</protein>
<proteinExistence type="inferred from homology"/>
<dbReference type="InterPro" id="IPR036942">
    <property type="entry name" value="Beta-barrel_TonB_sf"/>
</dbReference>
<dbReference type="EMBL" id="SHLY01000002">
    <property type="protein sequence ID" value="TAA47280.1"/>
    <property type="molecule type" value="Genomic_DNA"/>
</dbReference>
<evidence type="ECO:0000259" key="12">
    <source>
        <dbReference type="Pfam" id="PF00593"/>
    </source>
</evidence>
<feature type="domain" description="TonB-dependent receptor plug" evidence="13">
    <location>
        <begin position="63"/>
        <end position="167"/>
    </location>
</feature>
<evidence type="ECO:0000313" key="15">
    <source>
        <dbReference type="Proteomes" id="UP000292544"/>
    </source>
</evidence>
<evidence type="ECO:0000313" key="14">
    <source>
        <dbReference type="EMBL" id="TAA47280.1"/>
    </source>
</evidence>
<comment type="similarity">
    <text evidence="10 11">Belongs to the TonB-dependent receptor family.</text>
</comment>
<keyword evidence="15" id="KW-1185">Reference proteome</keyword>
<keyword evidence="9 10" id="KW-0998">Cell outer membrane</keyword>
<gene>
    <name evidence="14" type="ORF">EXY25_08580</name>
</gene>
<sequence length="624" mass="69446">MRKTMHNTFRTTTSKTPWYQICLLTLGGVISNHAVADEVLPTDDPAVEHIIVTASRTPQNIDQVMASVEVITRGEIDKLQPKSLADLLATVAGLDVARQGGAGQQTSLFTRGTGSDQTLILIDGVRSGSATLGNKAIENLPMAQIERVEVVKGPRASMWGSDAIGGVINIFTRRMSAGEYQLGAETGSDSYVSGDGQIGVGYDAGTTTISLSAEDSRGFDAREDTEFDDDGYDRLSAAIRGDYRVNEQIVVDWIGQVDDGSNDYDNSYGANKNDYDNYLWQLRGNYQTEQWLSTFAFSQSRDYNKNYGNGIAKGDGDFFETRRKQVSWVNHYQLYNPFTVSAGVDFYREDINANTDYEEDSRDVSAIFGNALFQDQKWIAEAAIRYDDVENIDSETTYNASIGYNVTDKLLVALNAGHSFKAPTFNDLYYPESFGSKGNPDLTSETADSYELLLRSSYAGIKVTASLYYTEIDDLIEWVCDEFWNCSPENINEVKITGGESTVNFSTVGLDHRATLSYVDAEDQATGSQLIRRARKTASYQVSYDWQDFELLGQYEYHGERTDAGQRLDDYQLVNIALAYYVTPSWTIRAKANNLFDETYQNVLGYNTPGSEYFVGVSYRGFSL</sequence>
<evidence type="ECO:0000256" key="9">
    <source>
        <dbReference type="ARBA" id="ARBA00023237"/>
    </source>
</evidence>
<dbReference type="CDD" id="cd01347">
    <property type="entry name" value="ligand_gated_channel"/>
    <property type="match status" value="1"/>
</dbReference>
<dbReference type="PANTHER" id="PTHR30069:SF53">
    <property type="entry name" value="COLICIN I RECEPTOR-RELATED"/>
    <property type="match status" value="1"/>
</dbReference>
<evidence type="ECO:0000256" key="5">
    <source>
        <dbReference type="ARBA" id="ARBA00022729"/>
    </source>
</evidence>
<dbReference type="InterPro" id="IPR037066">
    <property type="entry name" value="Plug_dom_sf"/>
</dbReference>
<keyword evidence="7 11" id="KW-0798">TonB box</keyword>
<dbReference type="Proteomes" id="UP000292544">
    <property type="component" value="Unassembled WGS sequence"/>
</dbReference>
<keyword evidence="6" id="KW-0406">Ion transport</keyword>
<evidence type="ECO:0000256" key="3">
    <source>
        <dbReference type="ARBA" id="ARBA00022452"/>
    </source>
</evidence>
<evidence type="ECO:0000256" key="4">
    <source>
        <dbReference type="ARBA" id="ARBA00022692"/>
    </source>
</evidence>
<evidence type="ECO:0000256" key="7">
    <source>
        <dbReference type="ARBA" id="ARBA00023077"/>
    </source>
</evidence>
<dbReference type="PANTHER" id="PTHR30069">
    <property type="entry name" value="TONB-DEPENDENT OUTER MEMBRANE RECEPTOR"/>
    <property type="match status" value="1"/>
</dbReference>
<dbReference type="InterPro" id="IPR039426">
    <property type="entry name" value="TonB-dep_rcpt-like"/>
</dbReference>
<name>A0ABY1WRB9_9GAMM</name>
<accession>A0ABY1WRB9</accession>
<evidence type="ECO:0000256" key="11">
    <source>
        <dbReference type="RuleBase" id="RU003357"/>
    </source>
</evidence>
<keyword evidence="5" id="KW-0732">Signal</keyword>
<evidence type="ECO:0000256" key="1">
    <source>
        <dbReference type="ARBA" id="ARBA00004571"/>
    </source>
</evidence>
<evidence type="ECO:0000259" key="13">
    <source>
        <dbReference type="Pfam" id="PF07715"/>
    </source>
</evidence>
<dbReference type="Gene3D" id="2.170.130.10">
    <property type="entry name" value="TonB-dependent receptor, plug domain"/>
    <property type="match status" value="1"/>
</dbReference>
<dbReference type="InterPro" id="IPR012910">
    <property type="entry name" value="Plug_dom"/>
</dbReference>
<dbReference type="InterPro" id="IPR000531">
    <property type="entry name" value="Beta-barrel_TonB"/>
</dbReference>
<comment type="subcellular location">
    <subcellularLocation>
        <location evidence="1 10">Cell outer membrane</location>
        <topology evidence="1 10">Multi-pass membrane protein</topology>
    </subcellularLocation>
</comment>
<keyword evidence="8 10" id="KW-0472">Membrane</keyword>
<reference evidence="15" key="1">
    <citation type="submission" date="2019-02" db="EMBL/GenBank/DDBJ databases">
        <title>Draft genome sequence of Muricauda sp. 176CP4-71.</title>
        <authorList>
            <person name="Park J.-S."/>
        </authorList>
    </citation>
    <scope>NUCLEOTIDE SEQUENCE [LARGE SCALE GENOMIC DNA]</scope>
    <source>
        <strain evidence="15">176GS2-150</strain>
    </source>
</reference>
<organism evidence="14 15">
    <name type="scientific">Corallincola spongiicola</name>
    <dbReference type="NCBI Taxonomy" id="2520508"/>
    <lineage>
        <taxon>Bacteria</taxon>
        <taxon>Pseudomonadati</taxon>
        <taxon>Pseudomonadota</taxon>
        <taxon>Gammaproteobacteria</taxon>
        <taxon>Alteromonadales</taxon>
        <taxon>Psychromonadaceae</taxon>
        <taxon>Corallincola</taxon>
    </lineage>
</organism>
<dbReference type="Gene3D" id="2.40.170.20">
    <property type="entry name" value="TonB-dependent receptor, beta-barrel domain"/>
    <property type="match status" value="1"/>
</dbReference>
<evidence type="ECO:0000256" key="2">
    <source>
        <dbReference type="ARBA" id="ARBA00022448"/>
    </source>
</evidence>
<keyword evidence="2 10" id="KW-0813">Transport</keyword>
<keyword evidence="14" id="KW-0675">Receptor</keyword>
<dbReference type="Pfam" id="PF00593">
    <property type="entry name" value="TonB_dep_Rec_b-barrel"/>
    <property type="match status" value="1"/>
</dbReference>
<evidence type="ECO:0000256" key="6">
    <source>
        <dbReference type="ARBA" id="ARBA00023065"/>
    </source>
</evidence>
<dbReference type="SUPFAM" id="SSF56935">
    <property type="entry name" value="Porins"/>
    <property type="match status" value="1"/>
</dbReference>
<evidence type="ECO:0000256" key="8">
    <source>
        <dbReference type="ARBA" id="ARBA00023136"/>
    </source>
</evidence>
<keyword evidence="3 10" id="KW-1134">Transmembrane beta strand</keyword>
<feature type="domain" description="TonB-dependent receptor-like beta-barrel" evidence="12">
    <location>
        <begin position="229"/>
        <end position="595"/>
    </location>
</feature>
<dbReference type="Pfam" id="PF07715">
    <property type="entry name" value="Plug"/>
    <property type="match status" value="1"/>
</dbReference>
<dbReference type="PROSITE" id="PS52016">
    <property type="entry name" value="TONB_DEPENDENT_REC_3"/>
    <property type="match status" value="1"/>
</dbReference>
<evidence type="ECO:0000256" key="10">
    <source>
        <dbReference type="PROSITE-ProRule" id="PRU01360"/>
    </source>
</evidence>
<keyword evidence="4 10" id="KW-0812">Transmembrane</keyword>